<evidence type="ECO:0000256" key="11">
    <source>
        <dbReference type="ARBA" id="ARBA00023002"/>
    </source>
</evidence>
<dbReference type="PIRSF" id="PIRSF006769">
    <property type="entry name" value="RibD"/>
    <property type="match status" value="1"/>
</dbReference>
<keyword evidence="8 13" id="KW-0378">Hydrolase</keyword>
<dbReference type="GO" id="GO:0009231">
    <property type="term" value="P:riboflavin biosynthetic process"/>
    <property type="evidence" value="ECO:0007669"/>
    <property type="project" value="UniProtKB-UniPathway"/>
</dbReference>
<evidence type="ECO:0000256" key="16">
    <source>
        <dbReference type="PIRSR" id="PIRSR006769-3"/>
    </source>
</evidence>
<organism evidence="18 19">
    <name type="scientific">Aerophobetes bacterium</name>
    <dbReference type="NCBI Taxonomy" id="2030807"/>
    <lineage>
        <taxon>Bacteria</taxon>
        <taxon>Candidatus Aerophobota</taxon>
    </lineage>
</organism>
<evidence type="ECO:0000313" key="19">
    <source>
        <dbReference type="Proteomes" id="UP000279422"/>
    </source>
</evidence>
<feature type="active site" description="Proton donor" evidence="14">
    <location>
        <position position="46"/>
    </location>
</feature>
<keyword evidence="11 13" id="KW-0560">Oxidoreductase</keyword>
<feature type="binding site" evidence="15">
    <location>
        <position position="190"/>
    </location>
    <ligand>
        <name>NADP(+)</name>
        <dbReference type="ChEBI" id="CHEBI:58349"/>
    </ligand>
</feature>
<dbReference type="EC" id="1.1.1.193" evidence="13"/>
<comment type="catalytic activity">
    <reaction evidence="13">
        <text>2,5-diamino-6-hydroxy-4-(5-phosphoribosylamino)-pyrimidine + H2O + H(+) = 5-amino-6-(5-phospho-D-ribosylamino)uracil + NH4(+)</text>
        <dbReference type="Rhea" id="RHEA:21868"/>
        <dbReference type="ChEBI" id="CHEBI:15377"/>
        <dbReference type="ChEBI" id="CHEBI:15378"/>
        <dbReference type="ChEBI" id="CHEBI:28938"/>
        <dbReference type="ChEBI" id="CHEBI:58453"/>
        <dbReference type="ChEBI" id="CHEBI:58614"/>
        <dbReference type="EC" id="3.5.4.26"/>
    </reaction>
</comment>
<evidence type="ECO:0000256" key="8">
    <source>
        <dbReference type="ARBA" id="ARBA00022801"/>
    </source>
</evidence>
<feature type="binding site" evidence="15">
    <location>
        <position position="194"/>
    </location>
    <ligand>
        <name>NADP(+)</name>
        <dbReference type="ChEBI" id="CHEBI:58349"/>
    </ligand>
</feature>
<feature type="binding site" evidence="15">
    <location>
        <position position="148"/>
    </location>
    <ligand>
        <name>NADP(+)</name>
        <dbReference type="ChEBI" id="CHEBI:58349"/>
    </ligand>
</feature>
<dbReference type="InterPro" id="IPR002734">
    <property type="entry name" value="RibDG_C"/>
</dbReference>
<comment type="catalytic activity">
    <reaction evidence="13">
        <text>5-amino-6-(5-phospho-D-ribitylamino)uracil + NADP(+) = 5-amino-6-(5-phospho-D-ribosylamino)uracil + NADPH + H(+)</text>
        <dbReference type="Rhea" id="RHEA:17845"/>
        <dbReference type="ChEBI" id="CHEBI:15378"/>
        <dbReference type="ChEBI" id="CHEBI:57783"/>
        <dbReference type="ChEBI" id="CHEBI:58349"/>
        <dbReference type="ChEBI" id="CHEBI:58421"/>
        <dbReference type="ChEBI" id="CHEBI:58453"/>
        <dbReference type="EC" id="1.1.1.193"/>
    </reaction>
</comment>
<dbReference type="InterPro" id="IPR002125">
    <property type="entry name" value="CMP_dCMP_dom"/>
</dbReference>
<dbReference type="CDD" id="cd01284">
    <property type="entry name" value="Riboflavin_deaminase-reductase"/>
    <property type="match status" value="1"/>
</dbReference>
<comment type="similarity">
    <text evidence="4 13">In the N-terminal section; belongs to the cytidine and deoxycytidylate deaminase family.</text>
</comment>
<feature type="binding site" evidence="15">
    <location>
        <position position="213"/>
    </location>
    <ligand>
        <name>NADP(+)</name>
        <dbReference type="ChEBI" id="CHEBI:58349"/>
    </ligand>
</feature>
<keyword evidence="7 13" id="KW-0479">Metal-binding</keyword>
<proteinExistence type="inferred from homology"/>
<dbReference type="UniPathway" id="UPA00275">
    <property type="reaction ID" value="UER00401"/>
</dbReference>
<dbReference type="Gene3D" id="3.40.430.10">
    <property type="entry name" value="Dihydrofolate Reductase, subunit A"/>
    <property type="match status" value="1"/>
</dbReference>
<dbReference type="InterPro" id="IPR011549">
    <property type="entry name" value="RibD_C"/>
</dbReference>
<feature type="binding site" evidence="15">
    <location>
        <position position="198"/>
    </location>
    <ligand>
        <name>substrate</name>
    </ligand>
</feature>
<evidence type="ECO:0000259" key="17">
    <source>
        <dbReference type="PROSITE" id="PS51747"/>
    </source>
</evidence>
<protein>
    <recommendedName>
        <fullName evidence="13">Riboflavin biosynthesis protein RibD</fullName>
    </recommendedName>
    <domain>
        <recommendedName>
            <fullName evidence="13">Diaminohydroxyphosphoribosylaminopyrimidine deaminase</fullName>
            <shortName evidence="13">DRAP deaminase</shortName>
            <ecNumber evidence="13">3.5.4.26</ecNumber>
        </recommendedName>
        <alternativeName>
            <fullName evidence="13">Riboflavin-specific deaminase</fullName>
        </alternativeName>
    </domain>
    <domain>
        <recommendedName>
            <fullName evidence="13">5-amino-6-(5-phosphoribosylamino)uracil reductase</fullName>
            <ecNumber evidence="13">1.1.1.193</ecNumber>
        </recommendedName>
        <alternativeName>
            <fullName evidence="13">HTP reductase</fullName>
        </alternativeName>
    </domain>
</protein>
<evidence type="ECO:0000256" key="6">
    <source>
        <dbReference type="ARBA" id="ARBA00022619"/>
    </source>
</evidence>
<dbReference type="Pfam" id="PF00383">
    <property type="entry name" value="dCMP_cyt_deam_1"/>
    <property type="match status" value="1"/>
</dbReference>
<comment type="similarity">
    <text evidence="5 13">In the C-terminal section; belongs to the HTP reductase family.</text>
</comment>
<dbReference type="InterPro" id="IPR016192">
    <property type="entry name" value="APOBEC/CMP_deaminase_Zn-bd"/>
</dbReference>
<dbReference type="Proteomes" id="UP000279422">
    <property type="component" value="Unassembled WGS sequence"/>
</dbReference>
<dbReference type="GO" id="GO:0008703">
    <property type="term" value="F:5-amino-6-(5-phosphoribosylamino)uracil reductase activity"/>
    <property type="evidence" value="ECO:0007669"/>
    <property type="project" value="UniProtKB-EC"/>
</dbReference>
<keyword evidence="12" id="KW-0511">Multifunctional enzyme</keyword>
<feature type="binding site" evidence="16">
    <location>
        <position position="44"/>
    </location>
    <ligand>
        <name>Zn(2+)</name>
        <dbReference type="ChEBI" id="CHEBI:29105"/>
        <note>catalytic</note>
    </ligand>
</feature>
<dbReference type="PANTHER" id="PTHR38011:SF7">
    <property type="entry name" value="2,5-DIAMINO-6-RIBOSYLAMINO-4(3H)-PYRIMIDINONE 5'-PHOSPHATE REDUCTASE"/>
    <property type="match status" value="1"/>
</dbReference>
<dbReference type="Gene3D" id="3.40.140.10">
    <property type="entry name" value="Cytidine Deaminase, domain 2"/>
    <property type="match status" value="1"/>
</dbReference>
<evidence type="ECO:0000313" key="18">
    <source>
        <dbReference type="EMBL" id="RLE08207.1"/>
    </source>
</evidence>
<sequence length="355" mass="38884">MRLALSLAKKGEGKVSPNPMVGAVLVKNGKLIAKGYHRYFGGPHAEVEAIQRAKDKARGCTLYVTLEPCSHYGKTPPCTQAIIRAGIRRVVIATLDPNPINSGRGVQELKKAGIETELGVCEEEATKVNEAFFKFMKKKIPFVVVKVASSLDGKIATSKGESKWITGQKAREFAHRLRDKMDAILVGINTVISDDPSLLAPSKDSLARVILDSKLRIPLNSKILKNQDKADTFIFTTSKADRQKLCELKSRGIKVAIVKEDQDGRVDLEEVLKKLASLEIMILLVEGGGKVIGSFFDKGLVDKLFLFLAPRIIGGRNSLTWVEGKGVDLLSQTPHIEVSSLRKIGQDLLLEGYVK</sequence>
<dbReference type="InterPro" id="IPR050765">
    <property type="entry name" value="Riboflavin_Biosynth_HTPR"/>
</dbReference>
<dbReference type="SUPFAM" id="SSF53927">
    <property type="entry name" value="Cytidine deaminase-like"/>
    <property type="match status" value="1"/>
</dbReference>
<reference evidence="18 19" key="1">
    <citation type="submission" date="2018-06" db="EMBL/GenBank/DDBJ databases">
        <title>Extensive metabolic versatility and redundancy in microbially diverse, dynamic hydrothermal sediments.</title>
        <authorList>
            <person name="Dombrowski N."/>
            <person name="Teske A."/>
            <person name="Baker B.J."/>
        </authorList>
    </citation>
    <scope>NUCLEOTIDE SEQUENCE [LARGE SCALE GENOMIC DNA]</scope>
    <source>
        <strain evidence="18">B47_G16</strain>
    </source>
</reference>
<comment type="caution">
    <text evidence="18">The sequence shown here is derived from an EMBL/GenBank/DDBJ whole genome shotgun (WGS) entry which is preliminary data.</text>
</comment>
<comment type="pathway">
    <text evidence="3 13">Cofactor biosynthesis; riboflavin biosynthesis; 5-amino-6-(D-ribitylamino)uracil from GTP: step 3/4.</text>
</comment>
<feature type="binding site" evidence="15">
    <location>
        <position position="178"/>
    </location>
    <ligand>
        <name>substrate</name>
    </ligand>
</feature>
<accession>A0A497E315</accession>
<comment type="pathway">
    <text evidence="2 13">Cofactor biosynthesis; riboflavin biosynthesis; 5-amino-6-(D-ribitylamino)uracil from GTP: step 2/4.</text>
</comment>
<evidence type="ECO:0000256" key="4">
    <source>
        <dbReference type="ARBA" id="ARBA00005259"/>
    </source>
</evidence>
<evidence type="ECO:0000256" key="5">
    <source>
        <dbReference type="ARBA" id="ARBA00007417"/>
    </source>
</evidence>
<evidence type="ECO:0000256" key="10">
    <source>
        <dbReference type="ARBA" id="ARBA00022857"/>
    </source>
</evidence>
<feature type="binding site" evidence="16">
    <location>
        <position position="69"/>
    </location>
    <ligand>
        <name>Zn(2+)</name>
        <dbReference type="ChEBI" id="CHEBI:29105"/>
        <note>catalytic</note>
    </ligand>
</feature>
<dbReference type="SUPFAM" id="SSF53597">
    <property type="entry name" value="Dihydrofolate reductase-like"/>
    <property type="match status" value="1"/>
</dbReference>
<dbReference type="NCBIfam" id="TIGR00227">
    <property type="entry name" value="ribD_Cterm"/>
    <property type="match status" value="1"/>
</dbReference>
<name>A0A497E315_UNCAE</name>
<dbReference type="FunFam" id="3.40.140.10:FF:000025">
    <property type="entry name" value="Riboflavin biosynthesis protein RibD"/>
    <property type="match status" value="1"/>
</dbReference>
<dbReference type="GO" id="GO:0008835">
    <property type="term" value="F:diaminohydroxyphosphoribosylaminopyrimidine deaminase activity"/>
    <property type="evidence" value="ECO:0007669"/>
    <property type="project" value="UniProtKB-EC"/>
</dbReference>
<feature type="binding site" evidence="15">
    <location>
        <position position="286"/>
    </location>
    <ligand>
        <name>substrate</name>
    </ligand>
</feature>
<dbReference type="PANTHER" id="PTHR38011">
    <property type="entry name" value="DIHYDROFOLATE REDUCTASE FAMILY PROTEIN (AFU_ORTHOLOGUE AFUA_8G06820)"/>
    <property type="match status" value="1"/>
</dbReference>
<comment type="cofactor">
    <cofactor evidence="13 16">
        <name>Zn(2+)</name>
        <dbReference type="ChEBI" id="CHEBI:29105"/>
    </cofactor>
    <text evidence="13 16">Binds 1 zinc ion.</text>
</comment>
<dbReference type="PROSITE" id="PS51747">
    <property type="entry name" value="CYT_DCMP_DEAMINASES_2"/>
    <property type="match status" value="1"/>
</dbReference>
<dbReference type="AlphaFoldDB" id="A0A497E315"/>
<evidence type="ECO:0000256" key="13">
    <source>
        <dbReference type="PIRNR" id="PIRNR006769"/>
    </source>
</evidence>
<evidence type="ECO:0000256" key="3">
    <source>
        <dbReference type="ARBA" id="ARBA00004910"/>
    </source>
</evidence>
<dbReference type="InterPro" id="IPR016193">
    <property type="entry name" value="Cytidine_deaminase-like"/>
</dbReference>
<dbReference type="NCBIfam" id="TIGR00326">
    <property type="entry name" value="eubact_ribD"/>
    <property type="match status" value="1"/>
</dbReference>
<evidence type="ECO:0000256" key="15">
    <source>
        <dbReference type="PIRSR" id="PIRSR006769-2"/>
    </source>
</evidence>
<feature type="binding site" evidence="15">
    <location>
        <position position="162"/>
    </location>
    <ligand>
        <name>substrate</name>
    </ligand>
</feature>
<dbReference type="PROSITE" id="PS00903">
    <property type="entry name" value="CYT_DCMP_DEAMINASES_1"/>
    <property type="match status" value="1"/>
</dbReference>
<dbReference type="EC" id="3.5.4.26" evidence="13"/>
<evidence type="ECO:0000256" key="2">
    <source>
        <dbReference type="ARBA" id="ARBA00004882"/>
    </source>
</evidence>
<evidence type="ECO:0000256" key="1">
    <source>
        <dbReference type="ARBA" id="ARBA00002151"/>
    </source>
</evidence>
<feature type="binding site" evidence="16">
    <location>
        <position position="78"/>
    </location>
    <ligand>
        <name>Zn(2+)</name>
        <dbReference type="ChEBI" id="CHEBI:29105"/>
        <note>catalytic</note>
    </ligand>
</feature>
<dbReference type="GO" id="GO:0050661">
    <property type="term" value="F:NADP binding"/>
    <property type="evidence" value="ECO:0007669"/>
    <property type="project" value="InterPro"/>
</dbReference>
<feature type="binding site" evidence="15">
    <location>
        <position position="164"/>
    </location>
    <ligand>
        <name>NADP(+)</name>
        <dbReference type="ChEBI" id="CHEBI:58349"/>
    </ligand>
</feature>
<keyword evidence="6 13" id="KW-0686">Riboflavin biosynthesis</keyword>
<gene>
    <name evidence="18" type="primary">ribD</name>
    <name evidence="18" type="ORF">DRJ00_06725</name>
</gene>
<feature type="domain" description="CMP/dCMP-type deaminase" evidence="17">
    <location>
        <begin position="1"/>
        <end position="117"/>
    </location>
</feature>
<evidence type="ECO:0000256" key="9">
    <source>
        <dbReference type="ARBA" id="ARBA00022833"/>
    </source>
</evidence>
<dbReference type="GO" id="GO:0008270">
    <property type="term" value="F:zinc ion binding"/>
    <property type="evidence" value="ECO:0007669"/>
    <property type="project" value="InterPro"/>
</dbReference>
<dbReference type="InterPro" id="IPR024072">
    <property type="entry name" value="DHFR-like_dom_sf"/>
</dbReference>
<dbReference type="EMBL" id="QMPZ01000111">
    <property type="protein sequence ID" value="RLE08207.1"/>
    <property type="molecule type" value="Genomic_DNA"/>
</dbReference>
<dbReference type="Pfam" id="PF01872">
    <property type="entry name" value="RibD_C"/>
    <property type="match status" value="1"/>
</dbReference>
<feature type="binding site" evidence="15">
    <location>
        <begin position="288"/>
        <end position="294"/>
    </location>
    <ligand>
        <name>NADP(+)</name>
        <dbReference type="ChEBI" id="CHEBI:58349"/>
    </ligand>
</feature>
<evidence type="ECO:0000256" key="14">
    <source>
        <dbReference type="PIRSR" id="PIRSR006769-1"/>
    </source>
</evidence>
<evidence type="ECO:0000256" key="7">
    <source>
        <dbReference type="ARBA" id="ARBA00022723"/>
    </source>
</evidence>
<comment type="function">
    <text evidence="1 13">Converts 2,5-diamino-6-(ribosylamino)-4(3h)-pyrimidinone 5'-phosphate into 5-amino-6-(ribosylamino)-2,4(1h,3h)-pyrimidinedione 5'-phosphate.</text>
</comment>
<dbReference type="InterPro" id="IPR004794">
    <property type="entry name" value="Eubact_RibD"/>
</dbReference>
<keyword evidence="9 13" id="KW-0862">Zinc</keyword>
<evidence type="ECO:0000256" key="12">
    <source>
        <dbReference type="ARBA" id="ARBA00023268"/>
    </source>
</evidence>
<keyword evidence="10 13" id="KW-0521">NADP</keyword>